<sequence>MLVIRFKGWSVKLDHQVGSAGKHGIWSFHGSESSYVPDMETILRHAAIRPAEPKEGGEVEVFICDSRMPQDEWRAVGTGVAAYESDR</sequence>
<proteinExistence type="predicted"/>
<organism evidence="1 2">
    <name type="scientific">Pseudomonas aeruginosa</name>
    <dbReference type="NCBI Taxonomy" id="287"/>
    <lineage>
        <taxon>Bacteria</taxon>
        <taxon>Pseudomonadati</taxon>
        <taxon>Pseudomonadota</taxon>
        <taxon>Gammaproteobacteria</taxon>
        <taxon>Pseudomonadales</taxon>
        <taxon>Pseudomonadaceae</taxon>
        <taxon>Pseudomonas</taxon>
    </lineage>
</organism>
<evidence type="ECO:0000313" key="2">
    <source>
        <dbReference type="Proteomes" id="UP000194857"/>
    </source>
</evidence>
<dbReference type="EMBL" id="NFFZ01000016">
    <property type="protein sequence ID" value="OTI57616.1"/>
    <property type="molecule type" value="Genomic_DNA"/>
</dbReference>
<dbReference type="AlphaFoldDB" id="A0A241XLB0"/>
<comment type="caution">
    <text evidence="1">The sequence shown here is derived from an EMBL/GenBank/DDBJ whole genome shotgun (WGS) entry which is preliminary data.</text>
</comment>
<dbReference type="Proteomes" id="UP000194857">
    <property type="component" value="Unassembled WGS sequence"/>
</dbReference>
<evidence type="ECO:0000313" key="1">
    <source>
        <dbReference type="EMBL" id="OTI57616.1"/>
    </source>
</evidence>
<protein>
    <submittedName>
        <fullName evidence="1">Uncharacterized protein</fullName>
    </submittedName>
</protein>
<name>A0A241XLB0_PSEAI</name>
<reference evidence="1 2" key="1">
    <citation type="submission" date="2017-05" db="EMBL/GenBank/DDBJ databases">
        <authorList>
            <person name="Song R."/>
            <person name="Chenine A.L."/>
            <person name="Ruprecht R.M."/>
        </authorList>
    </citation>
    <scope>NUCLEOTIDE SEQUENCE [LARGE SCALE GENOMIC DNA]</scope>
    <source>
        <strain evidence="1 2">S567_C10_BS</strain>
    </source>
</reference>
<dbReference type="RefSeq" id="WP_023464634.1">
    <property type="nucleotide sequence ID" value="NZ_CAADLW010001282.1"/>
</dbReference>
<gene>
    <name evidence="1" type="ORF">CAZ10_25665</name>
</gene>
<accession>A0A241XLB0</accession>